<feature type="region of interest" description="Disordered" evidence="8">
    <location>
        <begin position="1685"/>
        <end position="1757"/>
    </location>
</feature>
<dbReference type="PROSITE" id="PS51016">
    <property type="entry name" value="MYTH4"/>
    <property type="match status" value="2"/>
</dbReference>
<feature type="compositionally biased region" description="Basic and acidic residues" evidence="8">
    <location>
        <begin position="659"/>
        <end position="682"/>
    </location>
</feature>
<feature type="domain" description="FERM" evidence="10">
    <location>
        <begin position="1384"/>
        <end position="1686"/>
    </location>
</feature>
<evidence type="ECO:0000259" key="11">
    <source>
        <dbReference type="PROSITE" id="PS51016"/>
    </source>
</evidence>
<dbReference type="InterPro" id="IPR059004">
    <property type="entry name" value="MYO15"/>
</dbReference>
<dbReference type="Proteomes" id="UP001230051">
    <property type="component" value="Unassembled WGS sequence"/>
</dbReference>
<dbReference type="Gene3D" id="2.30.30.40">
    <property type="entry name" value="SH3 Domains"/>
    <property type="match status" value="1"/>
</dbReference>
<keyword evidence="4" id="KW-0963">Cytoplasm</keyword>
<feature type="compositionally biased region" description="Pro residues" evidence="8">
    <location>
        <begin position="777"/>
        <end position="788"/>
    </location>
</feature>
<evidence type="ECO:0000256" key="3">
    <source>
        <dbReference type="ARBA" id="ARBA00022443"/>
    </source>
</evidence>
<evidence type="ECO:0000313" key="13">
    <source>
        <dbReference type="Proteomes" id="UP001230051"/>
    </source>
</evidence>
<dbReference type="GO" id="GO:0005737">
    <property type="term" value="C:cytoplasm"/>
    <property type="evidence" value="ECO:0007669"/>
    <property type="project" value="UniProtKB-SubCell"/>
</dbReference>
<dbReference type="Pfam" id="PF07653">
    <property type="entry name" value="SH3_2"/>
    <property type="match status" value="1"/>
</dbReference>
<comment type="similarity">
    <text evidence="2">Belongs to the TRAFAC class myosin-kinesin ATPase superfamily. Myosin family.</text>
</comment>
<dbReference type="Pfam" id="PF00784">
    <property type="entry name" value="MyTH4"/>
    <property type="match status" value="2"/>
</dbReference>
<dbReference type="InterPro" id="IPR038185">
    <property type="entry name" value="MyTH4_dom_sf"/>
</dbReference>
<evidence type="ECO:0000256" key="6">
    <source>
        <dbReference type="ARBA" id="ARBA00023203"/>
    </source>
</evidence>
<evidence type="ECO:0000256" key="1">
    <source>
        <dbReference type="ARBA" id="ARBA00004496"/>
    </source>
</evidence>
<keyword evidence="3 7" id="KW-0728">SH3 domain</keyword>
<dbReference type="PROSITE" id="PS50057">
    <property type="entry name" value="FERM_3"/>
    <property type="match status" value="1"/>
</dbReference>
<feature type="domain" description="MyTH4" evidence="11">
    <location>
        <begin position="70"/>
        <end position="218"/>
    </location>
</feature>
<keyword evidence="13" id="KW-1185">Reference proteome</keyword>
<protein>
    <submittedName>
        <fullName evidence="12">Unconventional myosin-XV</fullName>
    </submittedName>
</protein>
<dbReference type="InterPro" id="IPR019749">
    <property type="entry name" value="Band_41_domain"/>
</dbReference>
<evidence type="ECO:0000313" key="12">
    <source>
        <dbReference type="EMBL" id="KAK1163864.1"/>
    </source>
</evidence>
<dbReference type="PANTHER" id="PTHR22692:SF16">
    <property type="entry name" value="MYOSIN XVB"/>
    <property type="match status" value="1"/>
</dbReference>
<dbReference type="InterPro" id="IPR000857">
    <property type="entry name" value="MyTH4_dom"/>
</dbReference>
<gene>
    <name evidence="12" type="primary">Myo15a</name>
    <name evidence="12" type="ORF">AOXY_G15787</name>
</gene>
<accession>A0AAD8G4P8</accession>
<dbReference type="GO" id="GO:0005856">
    <property type="term" value="C:cytoskeleton"/>
    <property type="evidence" value="ECO:0007669"/>
    <property type="project" value="InterPro"/>
</dbReference>
<dbReference type="Gene3D" id="1.25.40.530">
    <property type="entry name" value="MyTH4 domain"/>
    <property type="match status" value="2"/>
</dbReference>
<dbReference type="PANTHER" id="PTHR22692">
    <property type="entry name" value="MYOSIN VII, XV"/>
    <property type="match status" value="1"/>
</dbReference>
<dbReference type="InterPro" id="IPR051567">
    <property type="entry name" value="Unconventional_Myosin_ATPase"/>
</dbReference>
<dbReference type="SMART" id="SM00139">
    <property type="entry name" value="MyTH4"/>
    <property type="match status" value="2"/>
</dbReference>
<dbReference type="SMART" id="SM00326">
    <property type="entry name" value="SH3"/>
    <property type="match status" value="1"/>
</dbReference>
<evidence type="ECO:0000256" key="7">
    <source>
        <dbReference type="PROSITE-ProRule" id="PRU00192"/>
    </source>
</evidence>
<dbReference type="Pfam" id="PF00373">
    <property type="entry name" value="FERM_M"/>
    <property type="match status" value="1"/>
</dbReference>
<feature type="compositionally biased region" description="Basic and acidic residues" evidence="8">
    <location>
        <begin position="713"/>
        <end position="723"/>
    </location>
</feature>
<evidence type="ECO:0000256" key="4">
    <source>
        <dbReference type="ARBA" id="ARBA00022490"/>
    </source>
</evidence>
<evidence type="ECO:0000256" key="8">
    <source>
        <dbReference type="SAM" id="MobiDB-lite"/>
    </source>
</evidence>
<feature type="compositionally biased region" description="Polar residues" evidence="8">
    <location>
        <begin position="531"/>
        <end position="541"/>
    </location>
</feature>
<dbReference type="GO" id="GO:0003779">
    <property type="term" value="F:actin binding"/>
    <property type="evidence" value="ECO:0007669"/>
    <property type="project" value="UniProtKB-KW"/>
</dbReference>
<feature type="region of interest" description="Disordered" evidence="8">
    <location>
        <begin position="504"/>
        <end position="619"/>
    </location>
</feature>
<dbReference type="InterPro" id="IPR011993">
    <property type="entry name" value="PH-like_dom_sf"/>
</dbReference>
<feature type="region of interest" description="Disordered" evidence="8">
    <location>
        <begin position="770"/>
        <end position="829"/>
    </location>
</feature>
<keyword evidence="6" id="KW-0009">Actin-binding</keyword>
<feature type="region of interest" description="Disordered" evidence="8">
    <location>
        <begin position="633"/>
        <end position="752"/>
    </location>
</feature>
<evidence type="ECO:0000256" key="5">
    <source>
        <dbReference type="ARBA" id="ARBA00022737"/>
    </source>
</evidence>
<proteinExistence type="inferred from homology"/>
<dbReference type="InterPro" id="IPR001452">
    <property type="entry name" value="SH3_domain"/>
</dbReference>
<name>A0AAD8G4P8_ACIOX</name>
<dbReference type="CDD" id="cd14473">
    <property type="entry name" value="FERM_B-lobe"/>
    <property type="match status" value="1"/>
</dbReference>
<keyword evidence="5" id="KW-0677">Repeat</keyword>
<feature type="compositionally biased region" description="Basic residues" evidence="8">
    <location>
        <begin position="1731"/>
        <end position="1743"/>
    </location>
</feature>
<feature type="compositionally biased region" description="Pro residues" evidence="8">
    <location>
        <begin position="802"/>
        <end position="812"/>
    </location>
</feature>
<evidence type="ECO:0000259" key="10">
    <source>
        <dbReference type="PROSITE" id="PS50057"/>
    </source>
</evidence>
<reference evidence="12" key="1">
    <citation type="submission" date="2022-02" db="EMBL/GenBank/DDBJ databases">
        <title>Atlantic sturgeon de novo genome assembly.</title>
        <authorList>
            <person name="Stock M."/>
            <person name="Klopp C."/>
            <person name="Guiguen Y."/>
            <person name="Cabau C."/>
            <person name="Parinello H."/>
            <person name="Santidrian Yebra-Pimentel E."/>
            <person name="Kuhl H."/>
            <person name="Dirks R.P."/>
            <person name="Guessner J."/>
            <person name="Wuertz S."/>
            <person name="Du K."/>
            <person name="Schartl M."/>
        </authorList>
    </citation>
    <scope>NUCLEOTIDE SEQUENCE</scope>
    <source>
        <strain evidence="12">STURGEONOMICS-FGT-2020</strain>
        <tissue evidence="12">Whole blood</tissue>
    </source>
</reference>
<evidence type="ECO:0000256" key="2">
    <source>
        <dbReference type="ARBA" id="ARBA00008314"/>
    </source>
</evidence>
<comment type="subcellular location">
    <subcellularLocation>
        <location evidence="1">Cytoplasm</location>
    </subcellularLocation>
</comment>
<feature type="compositionally biased region" description="Basic and acidic residues" evidence="8">
    <location>
        <begin position="543"/>
        <end position="585"/>
    </location>
</feature>
<comment type="caution">
    <text evidence="12">The sequence shown here is derived from an EMBL/GenBank/DDBJ whole genome shotgun (WGS) entry which is preliminary data.</text>
</comment>
<dbReference type="InterPro" id="IPR036028">
    <property type="entry name" value="SH3-like_dom_sf"/>
</dbReference>
<feature type="domain" description="SH3" evidence="9">
    <location>
        <begin position="1079"/>
        <end position="1140"/>
    </location>
</feature>
<dbReference type="InterPro" id="IPR019748">
    <property type="entry name" value="FERM_central"/>
</dbReference>
<dbReference type="SUPFAM" id="SSF50044">
    <property type="entry name" value="SH3-domain"/>
    <property type="match status" value="1"/>
</dbReference>
<dbReference type="SUPFAM" id="SSF47031">
    <property type="entry name" value="Second domain of FERM"/>
    <property type="match status" value="1"/>
</dbReference>
<sequence>MDVGILEIPAELSALLRAAQGRQHGTESRVSEVAPPQVKAEFSLSLPPDINSHPFSKYTSTHLQDGWAQSQDSPLQRPLTPLGREDSWSALEIYKLILRFVGDEDLHGWEEVVLGNYIAQRGLASPQLRNEILSQLAHQTWGNLGDERGQRAWLLLASCLGCFMPSAGLDKPLLKYVSDHGLGEYRSVCQHKILTGLQHGPEAARVYPATQLEWTANQRKGKMVLEVHNYNEEKLTAEVSSWMTGEQFAGWVLNFSRLAEVQKGWSVSMFTGEDWKDLAGCDFVMDLLGETEANSRQYPTSHSDYIFNPVTNGHPDSDDLEDSIPAAPDIQAPLLPPVLNSADTGHWDSQTYSSVYQGSTPQRRPQAGLDSYVDDLFDPVLGHGAEEMERASMLSRRMKGGGGVGPNQPGMFPFTGTPMMQGYPMGMQAVSQMPSYPTMPMMGGLMPGMPSMPMMQPMPSMMMAAAPAPSLPVPDSQQLAAQQQAFINQQALIMAQQMTLQAMSLSQQQHLKQKQDPSPRPTPPDTPKLKAQTSQQSSLQRTPEPEPEARAIVHRAPEPEARPIVHRAPEPKARAIVDRAPEPKARAIVNRVPDPEERPIVHRAPEPWGSVEEENQDPEQLETFRKKIEFFQKIGTQKSHVKKVALPKKIQLPKPAPPSREERAPTVNEKARKPPEEERAESPDTVPNEDQSEEQGDKGWEQCPVPIPPSAESKPEPSRDIRNIIKQYQSRPAPDPKHFDPVRVPAKSFVKKNDPKEEALAILRMKIQAPPTECSFLPPPPKKTPSPPLQKKVQALPKQEVAPPPPLPPPVSNPSTRGPRSISSIMKQKQQSLADLFSPPPTIATPPPLLITPPPPQTPPPAPPITTAPSAVPKMAADDNIKTQLYKFSASVYFSYVDMRSKLFLRKEVFYPREKFNQPYILNHLCEQIMRDTYSDSCIRITREERRKMRDLLADFHVGTSISSVLDDSMKKRIVLAARDNWANYFSRLFPVSGGNGCDSQILGVSHRGIRLLKVVKASGINPKHLKILRSYSYAELLSVKQEKHILEFTLKSDQLLLYTTRAQQIKRMINLFLEELRKESNHVIALRSFVTDDKSLLTFRKGDIIKLLHMQGMHPGWLFGSIGGRSGLFPAEYTQPTAPPDYYSTHLDRREERRKSMWTAPPKKESPVGSEVLGHTEPSLLGSGEVSQYVMTEFAMKYFREAASKLGWKDMTAEGQSSVEMVQHTKVPVQESLIFYSDTELSELAAQNFMNVMRFMGDQPAIKHKSESDYIVSILRLGKEKEDLRDEIYCQVIKQVTLNPQQESCMRGWRILTLIAGFFHCSNTLLPYVTCFLQDILRDQGNSFQEMARSCEENLRRSLIHGGRRHIPSKQEMEAILHGKCSKRITIYLPGKVEHYGKISIFTVALELVSDLCAEMGVLQPQEIKEFSVFANRNQGQVVRPIRPDEYIFDFLLDDNTVTLWLKRVTWKAPLHFENDFYINVHYRQILSYYLEGKLLLPSDSAQLDQQVAVLAALQHCAKGPGPEPTLQELKQYLPQSSISSVNAQIILGSTLMRLGTMQDLSPAEAMIHFLTTVSSFPLFGSNVFPVQKVSDRRIPSPCIVAINQEQVFIGDSHSQQELLSIPLMTVQSLRSLQPKKGEKLPGVEVTYGPPTAPKTITFHLKQAKEMCHVIVVILEELTYMPSSVSTTTGSREPSMPPLSTVGSRESKDSVVSTTKSKPKMKKAPAAPKHASKKPNKSHSKHILPNSDEAAMYSMY</sequence>
<dbReference type="PROSITE" id="PS50002">
    <property type="entry name" value="SH3"/>
    <property type="match status" value="1"/>
</dbReference>
<dbReference type="Gene3D" id="2.30.29.30">
    <property type="entry name" value="Pleckstrin-homology domain (PH domain)/Phosphotyrosine-binding domain (PTB)"/>
    <property type="match status" value="2"/>
</dbReference>
<dbReference type="SMART" id="SM00295">
    <property type="entry name" value="B41"/>
    <property type="match status" value="1"/>
</dbReference>
<feature type="domain" description="MyTH4" evidence="11">
    <location>
        <begin position="1225"/>
        <end position="1378"/>
    </location>
</feature>
<dbReference type="InterPro" id="IPR000299">
    <property type="entry name" value="FERM_domain"/>
</dbReference>
<feature type="compositionally biased region" description="Basic and acidic residues" evidence="8">
    <location>
        <begin position="593"/>
        <end position="605"/>
    </location>
</feature>
<dbReference type="InterPro" id="IPR035963">
    <property type="entry name" value="FERM_2"/>
</dbReference>
<dbReference type="Pfam" id="PF26570">
    <property type="entry name" value="MYO15"/>
    <property type="match status" value="1"/>
</dbReference>
<evidence type="ECO:0000259" key="9">
    <source>
        <dbReference type="PROSITE" id="PS50002"/>
    </source>
</evidence>
<organism evidence="12 13">
    <name type="scientific">Acipenser oxyrinchus oxyrinchus</name>
    <dbReference type="NCBI Taxonomy" id="40147"/>
    <lineage>
        <taxon>Eukaryota</taxon>
        <taxon>Metazoa</taxon>
        <taxon>Chordata</taxon>
        <taxon>Craniata</taxon>
        <taxon>Vertebrata</taxon>
        <taxon>Euteleostomi</taxon>
        <taxon>Actinopterygii</taxon>
        <taxon>Chondrostei</taxon>
        <taxon>Acipenseriformes</taxon>
        <taxon>Acipenseridae</taxon>
        <taxon>Acipenser</taxon>
    </lineage>
</organism>
<feature type="region of interest" description="Disordered" evidence="8">
    <location>
        <begin position="1154"/>
        <end position="1178"/>
    </location>
</feature>
<dbReference type="EMBL" id="JAGXEW010000014">
    <property type="protein sequence ID" value="KAK1163864.1"/>
    <property type="molecule type" value="Genomic_DNA"/>
</dbReference>